<dbReference type="Proteomes" id="UP001358586">
    <property type="component" value="Chromosome 7"/>
</dbReference>
<dbReference type="EMBL" id="JARKNE010000007">
    <property type="protein sequence ID" value="KAK5819234.1"/>
    <property type="molecule type" value="Genomic_DNA"/>
</dbReference>
<organism evidence="1 2">
    <name type="scientific">Gossypium arboreum</name>
    <name type="common">Tree cotton</name>
    <name type="synonym">Gossypium nanking</name>
    <dbReference type="NCBI Taxonomy" id="29729"/>
    <lineage>
        <taxon>Eukaryota</taxon>
        <taxon>Viridiplantae</taxon>
        <taxon>Streptophyta</taxon>
        <taxon>Embryophyta</taxon>
        <taxon>Tracheophyta</taxon>
        <taxon>Spermatophyta</taxon>
        <taxon>Magnoliopsida</taxon>
        <taxon>eudicotyledons</taxon>
        <taxon>Gunneridae</taxon>
        <taxon>Pentapetalae</taxon>
        <taxon>rosids</taxon>
        <taxon>malvids</taxon>
        <taxon>Malvales</taxon>
        <taxon>Malvaceae</taxon>
        <taxon>Malvoideae</taxon>
        <taxon>Gossypium</taxon>
    </lineage>
</organism>
<evidence type="ECO:0008006" key="3">
    <source>
        <dbReference type="Google" id="ProtNLM"/>
    </source>
</evidence>
<comment type="caution">
    <text evidence="1">The sequence shown here is derived from an EMBL/GenBank/DDBJ whole genome shotgun (WGS) entry which is preliminary data.</text>
</comment>
<evidence type="ECO:0000313" key="2">
    <source>
        <dbReference type="Proteomes" id="UP001358586"/>
    </source>
</evidence>
<reference evidence="1 2" key="1">
    <citation type="submission" date="2023-03" db="EMBL/GenBank/DDBJ databases">
        <title>WGS of Gossypium arboreum.</title>
        <authorList>
            <person name="Yu D."/>
        </authorList>
    </citation>
    <scope>NUCLEOTIDE SEQUENCE [LARGE SCALE GENOMIC DNA]</scope>
    <source>
        <tissue evidence="1">Leaf</tissue>
    </source>
</reference>
<name>A0ABR0PDA4_GOSAR</name>
<dbReference type="PANTHER" id="PTHR33710:SF62">
    <property type="entry name" value="DUF4283 DOMAIN PROTEIN"/>
    <property type="match status" value="1"/>
</dbReference>
<accession>A0ABR0PDA4</accession>
<dbReference type="PANTHER" id="PTHR33710">
    <property type="entry name" value="BNAC02G09200D PROTEIN"/>
    <property type="match status" value="1"/>
</dbReference>
<sequence>MFSYEKRGGRLRMDENMAHFRKTLEKCGLNEIGFFDRWFTGERGKLSKNNVRERLDRRVANQTWWETFLRYFVKHLTHSISDHCPLLVDLGIENSTVCKERSF</sequence>
<dbReference type="InterPro" id="IPR036691">
    <property type="entry name" value="Endo/exonu/phosph_ase_sf"/>
</dbReference>
<gene>
    <name evidence="1" type="ORF">PVK06_024209</name>
</gene>
<dbReference type="SUPFAM" id="SSF56219">
    <property type="entry name" value="DNase I-like"/>
    <property type="match status" value="1"/>
</dbReference>
<keyword evidence="2" id="KW-1185">Reference proteome</keyword>
<dbReference type="Gene3D" id="3.60.10.10">
    <property type="entry name" value="Endonuclease/exonuclease/phosphatase"/>
    <property type="match status" value="1"/>
</dbReference>
<proteinExistence type="predicted"/>
<evidence type="ECO:0000313" key="1">
    <source>
        <dbReference type="EMBL" id="KAK5819234.1"/>
    </source>
</evidence>
<protein>
    <recommendedName>
        <fullName evidence="3">Reverse transcriptase</fullName>
    </recommendedName>
</protein>